<dbReference type="SUPFAM" id="SSF101941">
    <property type="entry name" value="NAC domain"/>
    <property type="match status" value="1"/>
</dbReference>
<feature type="compositionally biased region" description="Polar residues" evidence="6">
    <location>
        <begin position="172"/>
        <end position="181"/>
    </location>
</feature>
<dbReference type="InterPro" id="IPR036093">
    <property type="entry name" value="NAC_dom_sf"/>
</dbReference>
<sequence>MENRVGFRFIPTDEEIVDYYLRLKNLGGDTSHVDKAISTVDICSFEPWELPSKSRRESRDQIWYFFGRKDNKYNRGERQSRKTKSGSWKKTGVTTEIIRKRGNREKIGEKRVLVFHSKPEWVMHEYVSTFLTPTQTTYTVCKIIFKGDPRDLSSSSSSSAPGGGSEVEHNHSQFTHMNNSGEFEGLQNQRHFTGLLDAEKETQIHDALCRGLDNASTHDLNSFINCGNNDEEEHGNLLFMQENRNDYRPKMSLTGFIDHSDDEDSDSDLISATTTGSIQTSSACDSFGNSNRRIDQITDLQNSPNSTTKLMSPTQVVRKTSLDASKEMYDVQGNEMGEYYKMDQEVINKKRGSFFYRKIRSCIKKTLLCSSIPTQEHDN</sequence>
<feature type="domain" description="NAC" evidence="7">
    <location>
        <begin position="3"/>
        <end position="146"/>
    </location>
</feature>
<keyword evidence="2" id="KW-0805">Transcription regulation</keyword>
<dbReference type="EMBL" id="CM010637">
    <property type="protein sequence ID" value="RID40010.1"/>
    <property type="molecule type" value="Genomic_DNA"/>
</dbReference>
<evidence type="ECO:0000313" key="9">
    <source>
        <dbReference type="Proteomes" id="UP000264353"/>
    </source>
</evidence>
<organism evidence="8 9">
    <name type="scientific">Brassica campestris</name>
    <name type="common">Field mustard</name>
    <dbReference type="NCBI Taxonomy" id="3711"/>
    <lineage>
        <taxon>Eukaryota</taxon>
        <taxon>Viridiplantae</taxon>
        <taxon>Streptophyta</taxon>
        <taxon>Embryophyta</taxon>
        <taxon>Tracheophyta</taxon>
        <taxon>Spermatophyta</taxon>
        <taxon>Magnoliopsida</taxon>
        <taxon>eudicotyledons</taxon>
        <taxon>Gunneridae</taxon>
        <taxon>Pentapetalae</taxon>
        <taxon>rosids</taxon>
        <taxon>malvids</taxon>
        <taxon>Brassicales</taxon>
        <taxon>Brassicaceae</taxon>
        <taxon>Brassiceae</taxon>
        <taxon>Brassica</taxon>
    </lineage>
</organism>
<accession>A0A397XN33</accession>
<evidence type="ECO:0000256" key="1">
    <source>
        <dbReference type="ARBA" id="ARBA00004123"/>
    </source>
</evidence>
<dbReference type="Pfam" id="PF02365">
    <property type="entry name" value="NAM"/>
    <property type="match status" value="1"/>
</dbReference>
<evidence type="ECO:0000259" key="7">
    <source>
        <dbReference type="PROSITE" id="PS51005"/>
    </source>
</evidence>
<keyword evidence="3" id="KW-0238">DNA-binding</keyword>
<dbReference type="GO" id="GO:0005634">
    <property type="term" value="C:nucleus"/>
    <property type="evidence" value="ECO:0007669"/>
    <property type="project" value="UniProtKB-SubCell"/>
</dbReference>
<dbReference type="PANTHER" id="PTHR31989">
    <property type="entry name" value="NAC DOMAIN-CONTAINING PROTEIN 82-RELATED"/>
    <property type="match status" value="1"/>
</dbReference>
<protein>
    <recommendedName>
        <fullName evidence="7">NAC domain-containing protein</fullName>
    </recommendedName>
</protein>
<keyword evidence="5" id="KW-0539">Nucleus</keyword>
<dbReference type="Proteomes" id="UP000264353">
    <property type="component" value="Chromosome A10"/>
</dbReference>
<name>A0A397XN33_BRACM</name>
<dbReference type="GO" id="GO:0003677">
    <property type="term" value="F:DNA binding"/>
    <property type="evidence" value="ECO:0007669"/>
    <property type="project" value="UniProtKB-KW"/>
</dbReference>
<proteinExistence type="predicted"/>
<gene>
    <name evidence="8" type="ORF">BRARA_J00083</name>
</gene>
<evidence type="ECO:0000256" key="5">
    <source>
        <dbReference type="ARBA" id="ARBA00023242"/>
    </source>
</evidence>
<dbReference type="GO" id="GO:0006355">
    <property type="term" value="P:regulation of DNA-templated transcription"/>
    <property type="evidence" value="ECO:0007669"/>
    <property type="project" value="InterPro"/>
</dbReference>
<evidence type="ECO:0000256" key="2">
    <source>
        <dbReference type="ARBA" id="ARBA00023015"/>
    </source>
</evidence>
<dbReference type="AlphaFoldDB" id="A0A397XN33"/>
<evidence type="ECO:0000256" key="6">
    <source>
        <dbReference type="SAM" id="MobiDB-lite"/>
    </source>
</evidence>
<dbReference type="PROSITE" id="PS51005">
    <property type="entry name" value="NAC"/>
    <property type="match status" value="1"/>
</dbReference>
<keyword evidence="4" id="KW-0804">Transcription</keyword>
<evidence type="ECO:0000313" key="8">
    <source>
        <dbReference type="EMBL" id="RID40010.1"/>
    </source>
</evidence>
<dbReference type="Gene3D" id="2.170.150.80">
    <property type="entry name" value="NAC domain"/>
    <property type="match status" value="1"/>
</dbReference>
<comment type="subcellular location">
    <subcellularLocation>
        <location evidence="1">Nucleus</location>
    </subcellularLocation>
</comment>
<reference evidence="8 9" key="1">
    <citation type="submission" date="2018-06" db="EMBL/GenBank/DDBJ databases">
        <title>WGS assembly of Brassica rapa FPsc.</title>
        <authorList>
            <person name="Bowman J."/>
            <person name="Kohchi T."/>
            <person name="Yamato K."/>
            <person name="Jenkins J."/>
            <person name="Shu S."/>
            <person name="Ishizaki K."/>
            <person name="Yamaoka S."/>
            <person name="Nishihama R."/>
            <person name="Nakamura Y."/>
            <person name="Berger F."/>
            <person name="Adam C."/>
            <person name="Aki S."/>
            <person name="Althoff F."/>
            <person name="Araki T."/>
            <person name="Arteaga-Vazquez M."/>
            <person name="Balasubrmanian S."/>
            <person name="Bauer D."/>
            <person name="Boehm C."/>
            <person name="Briginshaw L."/>
            <person name="Caballero-Perez J."/>
            <person name="Catarino B."/>
            <person name="Chen F."/>
            <person name="Chiyoda S."/>
            <person name="Chovatia M."/>
            <person name="Davies K."/>
            <person name="Delmans M."/>
            <person name="Demura T."/>
            <person name="Dierschke T."/>
            <person name="Dolan L."/>
            <person name="Dorantes-Acosta A."/>
            <person name="Eklund D."/>
            <person name="Florent S."/>
            <person name="Flores-Sandoval E."/>
            <person name="Fujiyama A."/>
            <person name="Fukuzawa H."/>
            <person name="Galik B."/>
            <person name="Grimanelli D."/>
            <person name="Grimwood J."/>
            <person name="Grossniklaus U."/>
            <person name="Hamada T."/>
            <person name="Haseloff J."/>
            <person name="Hetherington A."/>
            <person name="Higo A."/>
            <person name="Hirakawa Y."/>
            <person name="Hundley H."/>
            <person name="Ikeda Y."/>
            <person name="Inoue K."/>
            <person name="Inoue S."/>
            <person name="Ishida S."/>
            <person name="Jia Q."/>
            <person name="Kakita M."/>
            <person name="Kanazawa T."/>
            <person name="Kawai Y."/>
            <person name="Kawashima T."/>
            <person name="Kennedy M."/>
            <person name="Kinose K."/>
            <person name="Kinoshita T."/>
            <person name="Kohara Y."/>
            <person name="Koide E."/>
            <person name="Komatsu K."/>
            <person name="Kopischke S."/>
            <person name="Kubo M."/>
            <person name="Kyozuka J."/>
            <person name="Lagercrantz U."/>
            <person name="Lin S."/>
            <person name="Lindquist E."/>
            <person name="Lipzen A."/>
            <person name="Lu C."/>
            <person name="Luna E."/>
            <person name="Martienssen R."/>
            <person name="Minamino N."/>
            <person name="Mizutani M."/>
            <person name="Mizutani M."/>
            <person name="Mochizuki N."/>
            <person name="Monte I."/>
            <person name="Mosher R."/>
            <person name="Nagasaki H."/>
            <person name="Nakagami H."/>
            <person name="Naramoto S."/>
            <person name="Nishitani K."/>
            <person name="Ohtani M."/>
            <person name="Okamoto T."/>
            <person name="Okumura M."/>
            <person name="Phillips J."/>
            <person name="Pollak B."/>
            <person name="Reinders A."/>
            <person name="Roevekamp M."/>
            <person name="Sano R."/>
            <person name="Sawa S."/>
            <person name="Schmid M."/>
            <person name="Shirakawa M."/>
            <person name="Solano R."/>
            <person name="Spunde A."/>
            <person name="Suetsugu N."/>
            <person name="Sugano S."/>
            <person name="Sugiyama A."/>
            <person name="Sun R."/>
            <person name="Suzuki Y."/>
            <person name="Takenaka M."/>
            <person name="Takezawa D."/>
            <person name="Tomogane H."/>
            <person name="Tsuzuki M."/>
            <person name="Ueda T."/>
            <person name="Umeda M."/>
            <person name="Ward J."/>
            <person name="Watanabe Y."/>
            <person name="Yazaki K."/>
            <person name="Yokoyama R."/>
            <person name="Yoshitake Y."/>
            <person name="Yotsui I."/>
            <person name="Zachgo S."/>
            <person name="Schmutz J."/>
        </authorList>
    </citation>
    <scope>NUCLEOTIDE SEQUENCE [LARGE SCALE GENOMIC DNA]</scope>
    <source>
        <strain evidence="9">cv. B-3</strain>
    </source>
</reference>
<feature type="region of interest" description="Disordered" evidence="6">
    <location>
        <begin position="149"/>
        <end position="181"/>
    </location>
</feature>
<evidence type="ECO:0000256" key="4">
    <source>
        <dbReference type="ARBA" id="ARBA00023163"/>
    </source>
</evidence>
<dbReference type="InterPro" id="IPR003441">
    <property type="entry name" value="NAC-dom"/>
</dbReference>
<evidence type="ECO:0000256" key="3">
    <source>
        <dbReference type="ARBA" id="ARBA00023125"/>
    </source>
</evidence>